<evidence type="ECO:0000256" key="2">
    <source>
        <dbReference type="RuleBase" id="RU003616"/>
    </source>
</evidence>
<organism evidence="4 5">
    <name type="scientific">Roseburia lenta</name>
    <dbReference type="NCBI Taxonomy" id="2763061"/>
    <lineage>
        <taxon>Bacteria</taxon>
        <taxon>Bacillati</taxon>
        <taxon>Bacillota</taxon>
        <taxon>Clostridia</taxon>
        <taxon>Lachnospirales</taxon>
        <taxon>Lachnospiraceae</taxon>
        <taxon>Roseburia</taxon>
    </lineage>
</organism>
<reference evidence="4 5" key="1">
    <citation type="submission" date="2020-08" db="EMBL/GenBank/DDBJ databases">
        <title>Genome public.</title>
        <authorList>
            <person name="Liu C."/>
            <person name="Sun Q."/>
        </authorList>
    </citation>
    <scope>NUCLEOTIDE SEQUENCE [LARGE SCALE GENOMIC DNA]</scope>
    <source>
        <strain evidence="4 5">NSJ-9</strain>
    </source>
</reference>
<protein>
    <submittedName>
        <fullName evidence="4">Hsp20/alpha crystallin family protein</fullName>
    </submittedName>
</protein>
<comment type="similarity">
    <text evidence="1 2">Belongs to the small heat shock protein (HSP20) family.</text>
</comment>
<dbReference type="PANTHER" id="PTHR11527">
    <property type="entry name" value="HEAT-SHOCK PROTEIN 20 FAMILY MEMBER"/>
    <property type="match status" value="1"/>
</dbReference>
<feature type="domain" description="SHSP" evidence="3">
    <location>
        <begin position="23"/>
        <end position="142"/>
    </location>
</feature>
<dbReference type="Pfam" id="PF00011">
    <property type="entry name" value="HSP20"/>
    <property type="match status" value="1"/>
</dbReference>
<sequence length="142" mass="16189">MLMPSIFGNDFMDDFFVFPQERKTTPTAKANLMQTDVKETETGYEVVIDLPGYSKENVNAELKDGYLIISATTSTNDEEKSEDGKYIRKERYSGSCQRSFYVGEDITHEDIKAKFENGTLKLDIPKKEAQPKVEQKKTIAIE</sequence>
<evidence type="ECO:0000313" key="4">
    <source>
        <dbReference type="EMBL" id="MBC5686775.1"/>
    </source>
</evidence>
<dbReference type="EMBL" id="JACOPG010000003">
    <property type="protein sequence ID" value="MBC5686775.1"/>
    <property type="molecule type" value="Genomic_DNA"/>
</dbReference>
<proteinExistence type="inferred from homology"/>
<dbReference type="PROSITE" id="PS01031">
    <property type="entry name" value="SHSP"/>
    <property type="match status" value="1"/>
</dbReference>
<dbReference type="Gene3D" id="2.60.40.790">
    <property type="match status" value="1"/>
</dbReference>
<dbReference type="Proteomes" id="UP000643810">
    <property type="component" value="Unassembled WGS sequence"/>
</dbReference>
<evidence type="ECO:0000313" key="5">
    <source>
        <dbReference type="Proteomes" id="UP000643810"/>
    </source>
</evidence>
<keyword evidence="5" id="KW-1185">Reference proteome</keyword>
<dbReference type="InterPro" id="IPR031107">
    <property type="entry name" value="Small_HSP"/>
</dbReference>
<dbReference type="SUPFAM" id="SSF49764">
    <property type="entry name" value="HSP20-like chaperones"/>
    <property type="match status" value="1"/>
</dbReference>
<comment type="caution">
    <text evidence="4">The sequence shown here is derived from an EMBL/GenBank/DDBJ whole genome shotgun (WGS) entry which is preliminary data.</text>
</comment>
<dbReference type="InterPro" id="IPR002068">
    <property type="entry name" value="A-crystallin/Hsp20_dom"/>
</dbReference>
<gene>
    <name evidence="4" type="ORF">H8R94_09210</name>
</gene>
<dbReference type="CDD" id="cd06471">
    <property type="entry name" value="ACD_LpsHSP_like"/>
    <property type="match status" value="1"/>
</dbReference>
<dbReference type="RefSeq" id="WP_118281673.1">
    <property type="nucleotide sequence ID" value="NZ_JACOPG010000003.1"/>
</dbReference>
<dbReference type="InterPro" id="IPR008978">
    <property type="entry name" value="HSP20-like_chaperone"/>
</dbReference>
<evidence type="ECO:0000256" key="1">
    <source>
        <dbReference type="PROSITE-ProRule" id="PRU00285"/>
    </source>
</evidence>
<name>A0ABR7GH55_9FIRM</name>
<evidence type="ECO:0000259" key="3">
    <source>
        <dbReference type="PROSITE" id="PS01031"/>
    </source>
</evidence>
<accession>A0ABR7GH55</accession>